<evidence type="ECO:0000313" key="1">
    <source>
        <dbReference type="EMBL" id="PTQ99451.1"/>
    </source>
</evidence>
<keyword evidence="2" id="KW-1185">Reference proteome</keyword>
<reference evidence="1 2" key="1">
    <citation type="submission" date="2018-04" db="EMBL/GenBank/DDBJ databases">
        <title>Genomic Encyclopedia of Archaeal and Bacterial Type Strains, Phase II (KMG-II): from individual species to whole genera.</title>
        <authorList>
            <person name="Goeker M."/>
        </authorList>
    </citation>
    <scope>NUCLEOTIDE SEQUENCE [LARGE SCALE GENOMIC DNA]</scope>
    <source>
        <strain evidence="1 2">DSM 26809</strain>
    </source>
</reference>
<comment type="caution">
    <text evidence="1">The sequence shown here is derived from an EMBL/GenBank/DDBJ whole genome shotgun (WGS) entry which is preliminary data.</text>
</comment>
<organism evidence="1 2">
    <name type="scientific">Mucilaginibacter yixingensis</name>
    <dbReference type="NCBI Taxonomy" id="1295612"/>
    <lineage>
        <taxon>Bacteria</taxon>
        <taxon>Pseudomonadati</taxon>
        <taxon>Bacteroidota</taxon>
        <taxon>Sphingobacteriia</taxon>
        <taxon>Sphingobacteriales</taxon>
        <taxon>Sphingobacteriaceae</taxon>
        <taxon>Mucilaginibacter</taxon>
    </lineage>
</organism>
<gene>
    <name evidence="1" type="ORF">C8P68_102275</name>
</gene>
<sequence length="91" mass="10185">MFLLLCFAIGQAIVITHAHNRTEQSSKPSKSGSQEDNCKICQLSHAFTAIVSLQHFSFTIQSSHYTYAVVAQAQYHRILMLFAFDRGPPVV</sequence>
<dbReference type="OrthoDB" id="797432at2"/>
<accession>A0A2T5JCG1</accession>
<name>A0A2T5JCG1_9SPHI</name>
<dbReference type="RefSeq" id="WP_107827379.1">
    <property type="nucleotide sequence ID" value="NZ_CP160205.1"/>
</dbReference>
<proteinExistence type="predicted"/>
<evidence type="ECO:0008006" key="3">
    <source>
        <dbReference type="Google" id="ProtNLM"/>
    </source>
</evidence>
<dbReference type="EMBL" id="QAOQ01000002">
    <property type="protein sequence ID" value="PTQ99451.1"/>
    <property type="molecule type" value="Genomic_DNA"/>
</dbReference>
<dbReference type="Proteomes" id="UP000244168">
    <property type="component" value="Unassembled WGS sequence"/>
</dbReference>
<evidence type="ECO:0000313" key="2">
    <source>
        <dbReference type="Proteomes" id="UP000244168"/>
    </source>
</evidence>
<protein>
    <recommendedName>
        <fullName evidence="3">DUF2946 domain-containing protein</fullName>
    </recommendedName>
</protein>
<dbReference type="AlphaFoldDB" id="A0A2T5JCG1"/>